<dbReference type="InterPro" id="IPR035595">
    <property type="entry name" value="UDP_glycos_trans_CS"/>
</dbReference>
<feature type="transmembrane region" description="Helical" evidence="9">
    <location>
        <begin position="1261"/>
        <end position="1284"/>
    </location>
</feature>
<keyword evidence="4" id="KW-0328">Glycosyltransferase</keyword>
<comment type="similarity">
    <text evidence="2">Belongs to the UDP-glycosyltransferase family.</text>
</comment>
<dbReference type="Gene3D" id="3.40.50.2000">
    <property type="entry name" value="Glycogen Phosphorylase B"/>
    <property type="match status" value="5"/>
</dbReference>
<evidence type="ECO:0000313" key="10">
    <source>
        <dbReference type="EMBL" id="KAK4817832.1"/>
    </source>
</evidence>
<keyword evidence="6 9" id="KW-0812">Transmembrane</keyword>
<comment type="caution">
    <text evidence="10">The sequence shown here is derived from an EMBL/GenBank/DDBJ whole genome shotgun (WGS) entry which is preliminary data.</text>
</comment>
<dbReference type="FunFam" id="3.40.50.2000:FF:000081">
    <property type="entry name" value="UDP-glucuronosyltransferase 2A2"/>
    <property type="match status" value="3"/>
</dbReference>
<dbReference type="Proteomes" id="UP001333110">
    <property type="component" value="Unassembled WGS sequence"/>
</dbReference>
<dbReference type="InterPro" id="IPR050271">
    <property type="entry name" value="UDP-glycosyltransferase"/>
</dbReference>
<dbReference type="PROSITE" id="PS00375">
    <property type="entry name" value="UDPGT"/>
    <property type="match status" value="1"/>
</dbReference>
<dbReference type="CDD" id="cd03784">
    <property type="entry name" value="GT1_Gtf-like"/>
    <property type="match status" value="1"/>
</dbReference>
<sequence>MATEDTGSKKYLQLVLFQVALLGPVFCGKVLVWPAEGSHWLNMKIVIQELIRRGHSVTVLVSSASLFIKPGAEAAEKFEVYNVALKKDTVENLIKDIVTLWLSNRPTTLTFWQFYKELGKVSKSWHQMNELMCDAVLTNQERMAHLQGSSYDLVLSDPATLCGDLLALKLGIPFIYSLRFSPASTVERHCGKVPAPPSYVPAALSELTDRMSFVERIKNIVSYHLQDYVFQSYWGEWDIYYSKVLGNMPLSRTGFHANDHGFLPSGARQCHACPAQPGSAAAPGKGRPQGHCHTGQAMAGKEVAVLWLLAVLGWGSAGKVLVWPAEGSHWLYVKIIIQELIRRGHSVTVLVSSASPFVKPGAEAAEKFEVYNVALKKDTVENLIKDIVTLWLNNRPTTLTFWQFYKELGKVSKSWHQMNELMCDAVLTDQERMAHLQGSSYDLVLSDPATLCGDLLALKLGIPFIYSLRFSPASTVERHCGKVPAPPSYVPAALSELTDRMSFVERIKNIVSYHLQDYVFQSYWGEWDIYYSKAMAGKEVAVLWLLAVLGWGSAGKVLVWPADNSHWLNMEYILQELLVRGHEVTVLLPSCFLILNRTQPSPFQFEVVEVPITKKEMATLLEEAFYFWFYQERALPVWESLYKIAQLMYKLENVTKIISDEVLKNEVLLERLRGSTFDVLLADPLAPSGELFAEKLGIPFVYTLRFSIGNTVERLCGTLPAPPSYVPAALSHLTDRMSFLERLKNIFNYTLQDIIYHYLFWGSWDQYYSDPRFPWLLWAYACCWSSGFCGKVVVWPTDASHWINVKVLLEELVLRGHEVTVVVPSSNLLIDYQDTSSPFTFEVLQVPFTQKTLHAVMEDFLNFWMNEVSNLSPWEIMWRMKEDLEVFTNMSKQTCDTLVMNPRLIEKLQQAKFDVLIADPLSVGGELVAEILAIPFVYSFRFSDGNVVERLCGGLPSPSSYVPASTTGLTDQMSFMERLRNFLFYFYMDLFFLKFWRDEWDGYYSKVLGRPTTLCETMGKAEIWLIRTYWDFEFPRPFLPNFEFVGGLHCQPAKPLPKEMEEFVQSSGEHGIVVFSLGSMVYNLTDERSNVVARALSQLPQKVIWRYKGKKPETLGSNTRIYDWIPQNDLLGHPLTKAFITHGGTNGIYEAIYHGIPMVGIPMFADQHDNIAHMRAKGAAVELDFRTLKTQDLVDALNIVINNSTYKENALRLSKIHHDQPVKPLDRAVFWIEFVMRHKGAKHLRPAAHHLTWYQYHCLDVLAFLFTCAAIAVFILVKCCLFCCRRCGRIAKKKKE</sequence>
<keyword evidence="5" id="KW-0808">Transferase</keyword>
<keyword evidence="7 9" id="KW-1133">Transmembrane helix</keyword>
<dbReference type="Pfam" id="PF00201">
    <property type="entry name" value="UDPGT"/>
    <property type="match status" value="4"/>
</dbReference>
<keyword evidence="11" id="KW-1185">Reference proteome</keyword>
<evidence type="ECO:0000256" key="1">
    <source>
        <dbReference type="ARBA" id="ARBA00004370"/>
    </source>
</evidence>
<evidence type="ECO:0000256" key="7">
    <source>
        <dbReference type="ARBA" id="ARBA00022989"/>
    </source>
</evidence>
<name>A0AAN7RUS0_MYCAM</name>
<dbReference type="GO" id="GO:0016020">
    <property type="term" value="C:membrane"/>
    <property type="evidence" value="ECO:0007669"/>
    <property type="project" value="UniProtKB-SubCell"/>
</dbReference>
<comment type="subcellular location">
    <subcellularLocation>
        <location evidence="1">Membrane</location>
    </subcellularLocation>
</comment>
<dbReference type="PANTHER" id="PTHR48043">
    <property type="entry name" value="EG:EG0003.4 PROTEIN-RELATED"/>
    <property type="match status" value="1"/>
</dbReference>
<dbReference type="PANTHER" id="PTHR48043:SF140">
    <property type="entry name" value="UDP-GLUCURONOSYLTRANSFERASE 2A1"/>
    <property type="match status" value="1"/>
</dbReference>
<dbReference type="EC" id="2.4.1.17" evidence="3"/>
<reference evidence="10 11" key="1">
    <citation type="journal article" date="2023" name="J. Hered.">
        <title>Chromosome-level genome of the wood stork (Mycteria americana) provides insight into avian chromosome evolution.</title>
        <authorList>
            <person name="Flamio R. Jr."/>
            <person name="Ramstad K.M."/>
        </authorList>
    </citation>
    <scope>NUCLEOTIDE SEQUENCE [LARGE SCALE GENOMIC DNA]</scope>
    <source>
        <strain evidence="10">JAX WOST 10</strain>
    </source>
</reference>
<evidence type="ECO:0000256" key="2">
    <source>
        <dbReference type="ARBA" id="ARBA00009995"/>
    </source>
</evidence>
<organism evidence="10 11">
    <name type="scientific">Mycteria americana</name>
    <name type="common">Wood stork</name>
    <dbReference type="NCBI Taxonomy" id="33587"/>
    <lineage>
        <taxon>Eukaryota</taxon>
        <taxon>Metazoa</taxon>
        <taxon>Chordata</taxon>
        <taxon>Craniata</taxon>
        <taxon>Vertebrata</taxon>
        <taxon>Euteleostomi</taxon>
        <taxon>Archelosauria</taxon>
        <taxon>Archosauria</taxon>
        <taxon>Dinosauria</taxon>
        <taxon>Saurischia</taxon>
        <taxon>Theropoda</taxon>
        <taxon>Coelurosauria</taxon>
        <taxon>Aves</taxon>
        <taxon>Neognathae</taxon>
        <taxon>Neoaves</taxon>
        <taxon>Aequornithes</taxon>
        <taxon>Ciconiiformes</taxon>
        <taxon>Ciconiidae</taxon>
        <taxon>Mycteria</taxon>
    </lineage>
</organism>
<evidence type="ECO:0000256" key="9">
    <source>
        <dbReference type="SAM" id="Phobius"/>
    </source>
</evidence>
<evidence type="ECO:0000256" key="5">
    <source>
        <dbReference type="ARBA" id="ARBA00022679"/>
    </source>
</evidence>
<dbReference type="SUPFAM" id="SSF53756">
    <property type="entry name" value="UDP-Glycosyltransferase/glycogen phosphorylase"/>
    <property type="match status" value="4"/>
</dbReference>
<evidence type="ECO:0000256" key="4">
    <source>
        <dbReference type="ARBA" id="ARBA00022676"/>
    </source>
</evidence>
<dbReference type="FunFam" id="3.40.50.2000:FF:000001">
    <property type="entry name" value="UDP-glucuronosyltransferase"/>
    <property type="match status" value="1"/>
</dbReference>
<dbReference type="InterPro" id="IPR002213">
    <property type="entry name" value="UDP_glucos_trans"/>
</dbReference>
<evidence type="ECO:0000256" key="6">
    <source>
        <dbReference type="ARBA" id="ARBA00022692"/>
    </source>
</evidence>
<proteinExistence type="inferred from homology"/>
<evidence type="ECO:0000256" key="3">
    <source>
        <dbReference type="ARBA" id="ARBA00012544"/>
    </source>
</evidence>
<accession>A0AAN7RUS0</accession>
<keyword evidence="8 9" id="KW-0472">Membrane</keyword>
<dbReference type="GO" id="GO:0015020">
    <property type="term" value="F:glucuronosyltransferase activity"/>
    <property type="evidence" value="ECO:0007669"/>
    <property type="project" value="UniProtKB-EC"/>
</dbReference>
<evidence type="ECO:0000256" key="8">
    <source>
        <dbReference type="ARBA" id="ARBA00023136"/>
    </source>
</evidence>
<dbReference type="EMBL" id="JAUNZN010000007">
    <property type="protein sequence ID" value="KAK4817832.1"/>
    <property type="molecule type" value="Genomic_DNA"/>
</dbReference>
<gene>
    <name evidence="10" type="ORF">QYF61_000667</name>
</gene>
<protein>
    <recommendedName>
        <fullName evidence="3">glucuronosyltransferase</fullName>
        <ecNumber evidence="3">2.4.1.17</ecNumber>
    </recommendedName>
</protein>
<evidence type="ECO:0000313" key="11">
    <source>
        <dbReference type="Proteomes" id="UP001333110"/>
    </source>
</evidence>